<keyword evidence="6" id="KW-1185">Reference proteome</keyword>
<evidence type="ECO:0000256" key="1">
    <source>
        <dbReference type="SAM" id="Coils"/>
    </source>
</evidence>
<dbReference type="InterPro" id="IPR018487">
    <property type="entry name" value="Hemopexin-like_repeat"/>
</dbReference>
<dbReference type="Pfam" id="PF00045">
    <property type="entry name" value="Hemopexin"/>
    <property type="match status" value="6"/>
</dbReference>
<reference evidence="5 6" key="1">
    <citation type="submission" date="2017-09" db="EMBL/GenBank/DDBJ databases">
        <authorList>
            <person name="Ehlers B."/>
            <person name="Leendertz F.H."/>
        </authorList>
    </citation>
    <scope>NUCLEOTIDE SEQUENCE [LARGE SCALE GENOMIC DNA]</scope>
    <source>
        <strain evidence="5 6">CGMCC 4.6857</strain>
    </source>
</reference>
<dbReference type="InterPro" id="IPR041079">
    <property type="entry name" value="Neuraminidase-like"/>
</dbReference>
<evidence type="ECO:0000313" key="5">
    <source>
        <dbReference type="EMBL" id="SNY38429.1"/>
    </source>
</evidence>
<dbReference type="SUPFAM" id="SSF50923">
    <property type="entry name" value="Hemopexin-like domain"/>
    <property type="match status" value="8"/>
</dbReference>
<dbReference type="Pfam" id="PF18413">
    <property type="entry name" value="Neuraminidase"/>
    <property type="match status" value="1"/>
</dbReference>
<gene>
    <name evidence="5" type="ORF">SAMN05421748_105220</name>
</gene>
<organism evidence="5 6">
    <name type="scientific">Paractinoplanes atraurantiacus</name>
    <dbReference type="NCBI Taxonomy" id="1036182"/>
    <lineage>
        <taxon>Bacteria</taxon>
        <taxon>Bacillati</taxon>
        <taxon>Actinomycetota</taxon>
        <taxon>Actinomycetes</taxon>
        <taxon>Micromonosporales</taxon>
        <taxon>Micromonosporaceae</taxon>
        <taxon>Paractinoplanes</taxon>
    </lineage>
</organism>
<proteinExistence type="predicted"/>
<dbReference type="InterPro" id="IPR040840">
    <property type="entry name" value="TcA_TcB_BD"/>
</dbReference>
<feature type="domain" description="Neuraminidase-like" evidence="3">
    <location>
        <begin position="2355"/>
        <end position="2469"/>
    </location>
</feature>
<evidence type="ECO:0000313" key="6">
    <source>
        <dbReference type="Proteomes" id="UP000219612"/>
    </source>
</evidence>
<accession>A0A285HRU9</accession>
<feature type="coiled-coil region" evidence="1">
    <location>
        <begin position="3599"/>
        <end position="3626"/>
    </location>
</feature>
<evidence type="ECO:0000259" key="2">
    <source>
        <dbReference type="Pfam" id="PF18276"/>
    </source>
</evidence>
<feature type="domain" description="Tc toxin complex TcA C-terminal TcB-binding" evidence="2">
    <location>
        <begin position="3597"/>
        <end position="3882"/>
    </location>
</feature>
<evidence type="ECO:0000259" key="3">
    <source>
        <dbReference type="Pfam" id="PF18413"/>
    </source>
</evidence>
<evidence type="ECO:0000259" key="4">
    <source>
        <dbReference type="Pfam" id="PF20220"/>
    </source>
</evidence>
<dbReference type="SMART" id="SM00120">
    <property type="entry name" value="HX"/>
    <property type="match status" value="18"/>
</dbReference>
<dbReference type="Proteomes" id="UP000219612">
    <property type="component" value="Unassembled WGS sequence"/>
</dbReference>
<dbReference type="Gene3D" id="2.110.10.10">
    <property type="entry name" value="Hemopexin-like domain"/>
    <property type="match status" value="11"/>
</dbReference>
<keyword evidence="1" id="KW-0175">Coiled coil</keyword>
<dbReference type="PROSITE" id="PS51642">
    <property type="entry name" value="HEMOPEXIN_2"/>
    <property type="match status" value="8"/>
</dbReference>
<feature type="domain" description="ABC toxin N-terminal" evidence="4">
    <location>
        <begin position="2228"/>
        <end position="2325"/>
    </location>
</feature>
<dbReference type="EMBL" id="OBDY01000005">
    <property type="protein sequence ID" value="SNY38429.1"/>
    <property type="molecule type" value="Genomic_DNA"/>
</dbReference>
<dbReference type="InterPro" id="IPR036375">
    <property type="entry name" value="Hemopexin-like_dom_sf"/>
</dbReference>
<dbReference type="RefSeq" id="WP_143234628.1">
    <property type="nucleotide sequence ID" value="NZ_OBDY01000005.1"/>
</dbReference>
<name>A0A285HRU9_9ACTN</name>
<protein>
    <submittedName>
        <fullName evidence="5">Hemopexin</fullName>
    </submittedName>
</protein>
<dbReference type="Pfam" id="PF20220">
    <property type="entry name" value="ABC_toxin_N"/>
    <property type="match status" value="1"/>
</dbReference>
<dbReference type="OrthoDB" id="9781691at2"/>
<dbReference type="Pfam" id="PF18276">
    <property type="entry name" value="TcA_TcB_BD"/>
    <property type="match status" value="1"/>
</dbReference>
<sequence length="4008" mass="438682">MSSLPSYQQLFGDLDFRQGDDARSVCSPAAYLADLLRLGGEGIGRRRADLRGVPLDAEHTTAEVPYLDIVNEVLAADLAARGKNLAEMVHPLSLPFSLEHARDGIALRRLGTGRAEVYQAFADQPDADVLARAALGLTEKQAALITTELADGARLRECLGVESADGDPYAELEERAALGVTQAETETLLSVIGGTPRTAAWFERAHRFVRLARGTGLTFAELDLVLRSCCGNRIDAAAIRIIAELLDLRRELDRPLETVVSLVESTEAPVGSAVAPVGSAVALVEGALTDAEKAAAAERYDGTLTPAQLSRVGVLTDALGVSVDELFDLIEAGGGDDPYTSPEKVLSLVRLARWLGETGLTTDDLLMVLGAGRHSGDVEPFEAPGEAWPEAEIFVSERFGPRAAQVIHDVLPEFSPYEVLGELPVVAADDLLGIGLDERLATKIYTNLVLRGYLDADGIPLTEEEPVLAGDFTAWTHSLAWLLADLWEQDDLPTCFLSDLRALDGLDDAGRAELYDNLIFNGYVDTDGRILRAELEQTNADLSGLAEHVHDILRERSEAFAQAVIPLDPVEFASLIGDAEDWDTLLRSLQFNGHLDDDYAYRDPAGLLELTPAEFTVDVRFHPMRRELLDAVQGQVIRARAEMSALTVDDFRDLADAEAARRALDGGEFTDGENAQIALRLATIAADGAPYRADPDVVPAQLLIDAGYLTEQLMVPQELLEWFGRAHHVNDFVVPELGDFSREVFLLLHAAAVQTVAAVDEITATLAAWEATQRDTLFSALQDAYGISAASAEAIWAGVAGDPADPVTMRRFRGFAVLAARLGLQPADIAVAFHDQDLRESYAEPLALPPGADGIDAILERDGEPTLLFRGDRYWTLPSAVSRPLSDLVGALVSVDAAFTDPGGTSWIAGRDRDGVSSTFTRGPGHTRWARRTQEWGKVRNVFAEAARIDAAFVDEAGRAYLFCGEHYVRYSGPDYTQVDPGYPRLIGQWWEGDVHGVPLPPRFQGALDAAFRGHDGVTYLFAGETFVAVGGARTPVERPIAGVWGRVPQPERFDAAYVKGSSLYLLAGDQVIRQSNCVENDDLGADDGYPRRIGTELPGGFDSGVEAAFADTAGVVHLFKQGRTIALEPDGPSAAPTAERWGKLIPILPGGKVDAALTGLDGRTYLFSGDHYVRYSAADYTAVDSGYPRAVTDWGGLRRVTAAFTMDGATHLFGEGGLLFRTPKDPDVEAELEAGRLPGRLLGLLEEHGLGGTTVSAPWQLTTTGGVRLTVTRTEKHLEVSCDPGADGFHVRYSRREYGEPDPGYPRPLDESWWNPPLPSRGAAVFTTGDGRVHLVTGGTVSTFDGRRRWWTPPRPLAEQWDDLPFETLSAACTGIDGRTYFFAGSDYARYSSDRLDDRYPAPTTGFWGTVVNHLARTGQVDATLVVGEHTYLFSGDQFVRYTGDARVVDLGYPRRLDGLPEEPRLTGLLEAPETIDAAFADRGNVYLISGDDCHVVSTARHRRYDNVMAETPACAVIDDGALFSLGYYGWRRYTSIEGGLVESVTREPRQLWGMPGEYRVEIDAVLHGTDGTTYIFKGPNCWNSAAEAAYPLAEEWGRPRNNLWHESAVDAGFVAADGRTYVFSGDQFVVYDGLDYAGAYVKGPFLISDHFAGLTEVALAYVYDGVTYLFEPSGRYVVYSGKELDEPDEGFPQMAGADFWGIPPDYLPDGFTMPDAVLANGEHLLALIGDTCLTFEEASGTWAAPRPLARIWRGIGATGDLRTAFTGRDGATYFFFGTDFTRFSGGVFAERRPVRDHWGLTGNDFTRIDAAFAHDGITYLFAGGQYCRYSTSDYRWTDPGYPRSIADHLREEPPFAALPMDALDELAGHIDAVVSNDRNVYLFAADACHVLSQDQTTTFDVRRLGRARNTVAERGRVDAALVTAEHTYLFSGDQAIRYTGDDYSHVDEGFPLTLAAALPGLPPGFRHQIDAAFQAPGGGDTYLFAGGQYARDNTVAPLAGAWGVPRDDFRETGLQAAFVAPTGDLYAFSGTQYVRYPLGELDVVEDGYPRPIAGDWEFSDRVDGAFTLRGRTYLVHGDRYARYSDGYAAMDRTFPQRVADRFADTADYRLSDLRLIASYRALGLGPAFTPDAPPLEDPYAYVAEALGWDAGELRWCRRVSRFADDTDRLELEFLAHAAGIFALARRTGVAPSKLHDGAYLTEELTERLHDELNVALRDALVAASGSPDELFARFLIDVQAGGGQVTSRVREGIGAVQLYLHRYLLNLEDPSSDEETRERIRQWWSWMRAYRLWEANRAVFLYPENYLRPELRTARTPAFKALESDLLQGEITAETVDRAYRRYLDEYTEVSRLTIAGGYVYTKDQLVDGPRRLILFGRTKTDPRRYYHRRAEFGSRMNLAATWEPWQPVGVRIDADRVHPVHAFGRVFVFWTITETVVDAKATQRVRIRYSFQDLTGGWVPEQTLGDSPLHEGTISGVRLLVLPRMKADTGRMSVLASCTYTVAETPVRLLYDLNPELYADQLPADAEDDLDAVTADRVAQIFLDPVDPAAVVRLDAPAGTDVWPWFSVDHKGGSFLCRPVTVTPEDSPELRLVDNEDGLPAPGPEWTAVDAAVALPGGSRMFFDNSGHRWRLGSETAPIAPRWGLARQVLTAPGVVDTVLVRGERTFVFSGTQYVAFTGTPFERPDPGYPRDIDGNPDQIPYLGRIDVAFATPDGVEYFVSGDRWVTSEAPATLRPLTELWTHDAEPFTLRTALVTDDATFFIGSGRSLRFPHPDQRERGAPFGAPRGDGIVINRRFDVVARRGQTRYYFDNDGNEYVQSFPRGRDVTRPIHVPSAILTSQAVDAAWVGGGKLYLSRGDEYVRYTLDGDTVPALIDDGYPAKLPRVIDTVFPRGTDLYLFSGADYCRISAATEPNRLPAFTAVAGAWAELPAFTAALPGIFFLGPDSYVKHDTTLDVPRPYELSRLPFEIVRLTTGTASELNRKLLSGGVDALLDLSTQETDEVPLSVDAADVTAIRVSGELVDDDRLPSGSHLDFRSANGLYYWEIFFHAPVLIAQALNQAQRFEDARRWYEYVFDPTDPRSCWRFLPFLSVDPGELADGLAELLTRVRKAGSSTTKTQTALDPVLTALRDLAPAVAQSRDPRTPAEQAALVTITDPSKHKDIADAVRAMLAVKTITPARREAIERFREATLLAVEAGTLFDAVGDRESLMRAYQDDPFDPHAVAGLRPVAYRRAVVMAYIDNLLDWGDMLFRQFTPETVDEARMLYVLAHDLLGERPERLATRLLPARTAAELTEQDVLGFLTGGGTLLAGAGEVHAGLADPYFTIGENRMFAAYWDRVDDRLAKIRASQDILGVARSLPLFAPPVDAAALVAGVADGAAPAEIAAASASSVPHLRFGAVHRQARELADRLTQFGGELLSVLERGSAEELSLLQSRQEQAIRAMGRDIRLAHIRAAEQNLAQLTVNRTAAAERITHYETLLATGLTVLETAELEAMRHAGNLHLSAGVLKGASALAHIVPQFSLGPFILGSETGGEQAGESLDKFAETSESLGEAFSMMGEALGRQAQHERLTQDWTLQAATARSEVLQLDHQIAGASEEVTIARREAEIAEREIAGLDEVATFLRAKFASSELYTWMAGRMSSLYFQAYQLAYDTATAAERAYQFEHGSQERFIAPAYWESRRNGLLAGAALSVDLDRLGRAHLDDGGRGLEITRQVWLSELDPVALLSLRSSASGEFALTENLFDRDFPGHYRRQLRTIAVTFMDAEGQVLALNATLTQLSHQTVLSTDPSAVRHLLDPQGVAPSTVRGDWRGGQEIVLSEVDQGQSNNGMFELRYDDERYLPFEGTGAVSAWRLSLSAAAVSPYDVLLTVRYTAEPGGASFAEAVKAMLKPHQAARLFDVARDFPAEWASFVGGGALELPFTTNMFPDMAGRRITGVLTAYDLTDGVPARLQLDGEPLPPGTLVAPSGLSIRDGAVWSFTLDGDRAALNNVGLVLTYQAH</sequence>
<dbReference type="InterPro" id="IPR046839">
    <property type="entry name" value="ABC_toxin_N"/>
</dbReference>